<evidence type="ECO:0000256" key="5">
    <source>
        <dbReference type="ARBA" id="ARBA00023136"/>
    </source>
</evidence>
<keyword evidence="8" id="KW-1185">Reference proteome</keyword>
<evidence type="ECO:0000313" key="7">
    <source>
        <dbReference type="EMBL" id="QOL19947.1"/>
    </source>
</evidence>
<feature type="transmembrane region" description="Helical" evidence="6">
    <location>
        <begin position="208"/>
        <end position="229"/>
    </location>
</feature>
<keyword evidence="2" id="KW-0813">Transport</keyword>
<evidence type="ECO:0000256" key="2">
    <source>
        <dbReference type="ARBA" id="ARBA00022448"/>
    </source>
</evidence>
<dbReference type="GO" id="GO:0005886">
    <property type="term" value="C:plasma membrane"/>
    <property type="evidence" value="ECO:0007669"/>
    <property type="project" value="TreeGrafter"/>
</dbReference>
<gene>
    <name evidence="7" type="ORF">CPBP_00720</name>
</gene>
<feature type="transmembrane region" description="Helical" evidence="6">
    <location>
        <begin position="137"/>
        <end position="154"/>
    </location>
</feature>
<protein>
    <submittedName>
        <fullName evidence="7">Amino acid transporter</fullName>
    </submittedName>
</protein>
<organism evidence="7 8">
    <name type="scientific">Candidatus Bodocaedibacter vickermanii</name>
    <dbReference type="NCBI Taxonomy" id="2741701"/>
    <lineage>
        <taxon>Bacteria</taxon>
        <taxon>Pseudomonadati</taxon>
        <taxon>Pseudomonadota</taxon>
        <taxon>Alphaproteobacteria</taxon>
        <taxon>Holosporales</taxon>
        <taxon>Candidatus Paracaedibacteraceae</taxon>
        <taxon>Candidatus Bodocaedibacter</taxon>
    </lineage>
</organism>
<dbReference type="GO" id="GO:0005295">
    <property type="term" value="F:neutral L-amino acid:sodium symporter activity"/>
    <property type="evidence" value="ECO:0007669"/>
    <property type="project" value="TreeGrafter"/>
</dbReference>
<feature type="transmembrane region" description="Helical" evidence="6">
    <location>
        <begin position="72"/>
        <end position="96"/>
    </location>
</feature>
<dbReference type="EMBL" id="CP054719">
    <property type="protein sequence ID" value="QOL19947.1"/>
    <property type="molecule type" value="Genomic_DNA"/>
</dbReference>
<dbReference type="InterPro" id="IPR036458">
    <property type="entry name" value="Na:dicarbo_symporter_sf"/>
</dbReference>
<keyword evidence="3 6" id="KW-0812">Transmembrane</keyword>
<evidence type="ECO:0000256" key="1">
    <source>
        <dbReference type="ARBA" id="ARBA00004141"/>
    </source>
</evidence>
<proteinExistence type="predicted"/>
<dbReference type="GO" id="GO:0032329">
    <property type="term" value="P:serine transport"/>
    <property type="evidence" value="ECO:0007669"/>
    <property type="project" value="TreeGrafter"/>
</dbReference>
<dbReference type="PANTHER" id="PTHR42865:SF8">
    <property type="entry name" value="SERINE_THREONINE TRANSPORTER SSTT"/>
    <property type="match status" value="1"/>
</dbReference>
<dbReference type="PANTHER" id="PTHR42865">
    <property type="entry name" value="PROTON/GLUTAMATE-ASPARTATE SYMPORTER"/>
    <property type="match status" value="1"/>
</dbReference>
<feature type="transmembrane region" description="Helical" evidence="6">
    <location>
        <begin position="12"/>
        <end position="30"/>
    </location>
</feature>
<dbReference type="Pfam" id="PF00375">
    <property type="entry name" value="SDF"/>
    <property type="match status" value="1"/>
</dbReference>
<feature type="transmembrane region" description="Helical" evidence="6">
    <location>
        <begin position="241"/>
        <end position="265"/>
    </location>
</feature>
<dbReference type="AlphaFoldDB" id="A0A7L9RTK8"/>
<keyword evidence="5 6" id="KW-0472">Membrane</keyword>
<feature type="transmembrane region" description="Helical" evidence="6">
    <location>
        <begin position="314"/>
        <end position="340"/>
    </location>
</feature>
<reference evidence="7 8" key="1">
    <citation type="submission" date="2020-06" db="EMBL/GenBank/DDBJ databases">
        <title>The endosymbiont of the kinetoplastid Bodo saltans is a Paracaedibacter-like alpha-proteobacterium possessing a putative toxin-antitoxin system.</title>
        <authorList>
            <person name="Midha S."/>
            <person name="Rigden D.J."/>
            <person name="Siozios S."/>
            <person name="Hurst G.D.D."/>
            <person name="Jackson A.P."/>
        </authorList>
    </citation>
    <scope>NUCLEOTIDE SEQUENCE [LARGE SCALE GENOMIC DNA]</scope>
    <source>
        <strain evidence="7">Lake Konstanz</strain>
    </source>
</reference>
<dbReference type="KEGG" id="pbal:CPBP_00720"/>
<accession>A0A7L9RTK8</accession>
<evidence type="ECO:0000256" key="4">
    <source>
        <dbReference type="ARBA" id="ARBA00022989"/>
    </source>
</evidence>
<name>A0A7L9RTK8_9PROT</name>
<dbReference type="SUPFAM" id="SSF118215">
    <property type="entry name" value="Proton glutamate symport protein"/>
    <property type="match status" value="1"/>
</dbReference>
<evidence type="ECO:0000256" key="3">
    <source>
        <dbReference type="ARBA" id="ARBA00022692"/>
    </source>
</evidence>
<feature type="transmembrane region" description="Helical" evidence="6">
    <location>
        <begin position="36"/>
        <end position="60"/>
    </location>
</feature>
<dbReference type="InterPro" id="IPR001991">
    <property type="entry name" value="Na-dicarboxylate_symporter"/>
</dbReference>
<feature type="transmembrane region" description="Helical" evidence="6">
    <location>
        <begin position="285"/>
        <end position="307"/>
    </location>
</feature>
<evidence type="ECO:0000313" key="8">
    <source>
        <dbReference type="Proteomes" id="UP000594001"/>
    </source>
</evidence>
<comment type="subcellular location">
    <subcellularLocation>
        <location evidence="1">Membrane</location>
        <topology evidence="1">Multi-pass membrane protein</topology>
    </subcellularLocation>
</comment>
<feature type="transmembrane region" description="Helical" evidence="6">
    <location>
        <begin position="360"/>
        <end position="384"/>
    </location>
</feature>
<dbReference type="Proteomes" id="UP000594001">
    <property type="component" value="Chromosome"/>
</dbReference>
<keyword evidence="4 6" id="KW-1133">Transmembrane helix</keyword>
<sequence length="400" mass="43575">MNILRKFSSSLPLQLITMILVIFLAGDHIPVGIKEFFYTISVLIKDLLVLALPYIIFAYLFSTLVALQNGAILFVISLVSCVVFMNFMGLNIAYFASSLLTEMSGLAPVESDPSRVLMAMWKLPVPEFVKAILKNEHGLILGVLSGIGLGYLNVNGLKEISDRLKSGAAFILNKMFIPVVPFFILGFILKMEHEGTLTYVLKQYGPVYLLIAAVQLIYLLSLFAIGAKLNPKTWLTYLRNMLPPVITGVSTMSSAAALPFSLTAAEQNTQNPLIARSVIPATVNMNLMGDSIGAPLMIIATMVTFGLGTPSYGLFLVFALWYVMYMFTVAAVPGATILVMTPLIEKVLGFNPEMVGLATALYILYDAIGTTMNVLGNGAFVVLFNRIFGKMFSGKTVEAK</sequence>
<evidence type="ECO:0000256" key="6">
    <source>
        <dbReference type="SAM" id="Phobius"/>
    </source>
</evidence>
<dbReference type="RefSeq" id="WP_350331503.1">
    <property type="nucleotide sequence ID" value="NZ_CP054719.1"/>
</dbReference>
<dbReference type="Gene3D" id="1.10.3860.10">
    <property type="entry name" value="Sodium:dicarboxylate symporter"/>
    <property type="match status" value="1"/>
</dbReference>
<feature type="transmembrane region" description="Helical" evidence="6">
    <location>
        <begin position="166"/>
        <end position="188"/>
    </location>
</feature>